<sequence length="103" mass="12055">MRSFCYLVIATLLALLGLANAWGITMSNMTGSQDYQQFKEGCYKPPAYYRGKFNQVAYIQKMMYVYESKDCTGYHTVISKTRNGWVNVYHPIRSYYLFTTMDH</sequence>
<organism evidence="2 3">
    <name type="scientific">Coemansia javaensis</name>
    <dbReference type="NCBI Taxonomy" id="2761396"/>
    <lineage>
        <taxon>Eukaryota</taxon>
        <taxon>Fungi</taxon>
        <taxon>Fungi incertae sedis</taxon>
        <taxon>Zoopagomycota</taxon>
        <taxon>Kickxellomycotina</taxon>
        <taxon>Kickxellomycetes</taxon>
        <taxon>Kickxellales</taxon>
        <taxon>Kickxellaceae</taxon>
        <taxon>Coemansia</taxon>
    </lineage>
</organism>
<proteinExistence type="predicted"/>
<feature type="signal peptide" evidence="1">
    <location>
        <begin position="1"/>
        <end position="21"/>
    </location>
</feature>
<evidence type="ECO:0000313" key="3">
    <source>
        <dbReference type="Proteomes" id="UP001140217"/>
    </source>
</evidence>
<comment type="caution">
    <text evidence="2">The sequence shown here is derived from an EMBL/GenBank/DDBJ whole genome shotgun (WGS) entry which is preliminary data.</text>
</comment>
<gene>
    <name evidence="2" type="ORF">H4R18_003416</name>
</gene>
<keyword evidence="1" id="KW-0732">Signal</keyword>
<name>A0A9W8H969_9FUNG</name>
<accession>A0A9W8H969</accession>
<keyword evidence="3" id="KW-1185">Reference proteome</keyword>
<reference evidence="2" key="1">
    <citation type="submission" date="2022-07" db="EMBL/GenBank/DDBJ databases">
        <title>Phylogenomic reconstructions and comparative analyses of Kickxellomycotina fungi.</title>
        <authorList>
            <person name="Reynolds N.K."/>
            <person name="Stajich J.E."/>
            <person name="Barry K."/>
            <person name="Grigoriev I.V."/>
            <person name="Crous P."/>
            <person name="Smith M.E."/>
        </authorList>
    </citation>
    <scope>NUCLEOTIDE SEQUENCE</scope>
    <source>
        <strain evidence="2">NBRC 105414</strain>
    </source>
</reference>
<dbReference type="AlphaFoldDB" id="A0A9W8H969"/>
<protein>
    <submittedName>
        <fullName evidence="2">Uncharacterized protein</fullName>
    </submittedName>
</protein>
<dbReference type="OrthoDB" id="10413920at2759"/>
<dbReference type="Proteomes" id="UP001140217">
    <property type="component" value="Unassembled WGS sequence"/>
</dbReference>
<dbReference type="EMBL" id="JANBUL010000135">
    <property type="protein sequence ID" value="KAJ2780514.1"/>
    <property type="molecule type" value="Genomic_DNA"/>
</dbReference>
<evidence type="ECO:0000313" key="2">
    <source>
        <dbReference type="EMBL" id="KAJ2780514.1"/>
    </source>
</evidence>
<feature type="chain" id="PRO_5040956334" evidence="1">
    <location>
        <begin position="22"/>
        <end position="103"/>
    </location>
</feature>
<evidence type="ECO:0000256" key="1">
    <source>
        <dbReference type="SAM" id="SignalP"/>
    </source>
</evidence>